<dbReference type="AlphaFoldDB" id="A0A9Q1R8H6"/>
<dbReference type="OrthoDB" id="1910697at2759"/>
<gene>
    <name evidence="2" type="ORF">K7X08_017400</name>
</gene>
<protein>
    <submittedName>
        <fullName evidence="2">Uncharacterized protein</fullName>
    </submittedName>
</protein>
<name>A0A9Q1R8H6_9SOLA</name>
<evidence type="ECO:0000256" key="1">
    <source>
        <dbReference type="SAM" id="MobiDB-lite"/>
    </source>
</evidence>
<feature type="compositionally biased region" description="Basic and acidic residues" evidence="1">
    <location>
        <begin position="260"/>
        <end position="284"/>
    </location>
</feature>
<dbReference type="PANTHER" id="PTHR36748">
    <property type="entry name" value="MENTAL RETARDATION GTPASE ACTIVATING PROTEIN"/>
    <property type="match status" value="1"/>
</dbReference>
<feature type="region of interest" description="Disordered" evidence="1">
    <location>
        <begin position="224"/>
        <end position="287"/>
    </location>
</feature>
<accession>A0A9Q1R8H6</accession>
<proteinExistence type="predicted"/>
<dbReference type="Proteomes" id="UP001152561">
    <property type="component" value="Unassembled WGS sequence"/>
</dbReference>
<keyword evidence="3" id="KW-1185">Reference proteome</keyword>
<reference evidence="3" key="1">
    <citation type="journal article" date="2023" name="Proc. Natl. Acad. Sci. U.S.A.">
        <title>Genomic and structural basis for evolution of tropane alkaloid biosynthesis.</title>
        <authorList>
            <person name="Wanga Y.-J."/>
            <person name="Taina T."/>
            <person name="Yua J.-Y."/>
            <person name="Lia J."/>
            <person name="Xua B."/>
            <person name="Chenc J."/>
            <person name="D'Auriad J.C."/>
            <person name="Huanga J.-P."/>
            <person name="Huanga S.-X."/>
        </authorList>
    </citation>
    <scope>NUCLEOTIDE SEQUENCE [LARGE SCALE GENOMIC DNA]</scope>
    <source>
        <strain evidence="3">cv. KIB-2019</strain>
    </source>
</reference>
<sequence>MEQSRKQDESEFNLREWVIKAKLSREKTNSRRHSASYIRSFREEAKSFRSNVTISSTASSPGYTLREEIDPSKYSFTTAMKALQAKTIYSWEYMSPDGLALNSKWNEAEKYICNPYSGEVPLECLSTKILSGRSFRQPNSRITISGPLIYPSQIQSTGQLQTKQHDKPSLPTHEVEIQIPSKEKKDISISRDVGTQSISTYVSSNSPSPAPTPSIEERCIKLSEGADSSPMTSTPSIKEISSNHWKADAAGHSPITSPKLKPDQEVEVKETGEKEDTKRNEELQGQKVKQRCRQLGGCLSWRSLWMRRTRHREKHKSRTNNIFLCNINGCYKQ</sequence>
<dbReference type="EMBL" id="JAJAGQ010000013">
    <property type="protein sequence ID" value="KAJ8544817.1"/>
    <property type="molecule type" value="Genomic_DNA"/>
</dbReference>
<feature type="compositionally biased region" description="Polar residues" evidence="1">
    <location>
        <begin position="229"/>
        <end position="244"/>
    </location>
</feature>
<feature type="region of interest" description="Disordered" evidence="1">
    <location>
        <begin position="163"/>
        <end position="191"/>
    </location>
</feature>
<dbReference type="PANTHER" id="PTHR36748:SF2">
    <property type="match status" value="1"/>
</dbReference>
<evidence type="ECO:0000313" key="3">
    <source>
        <dbReference type="Proteomes" id="UP001152561"/>
    </source>
</evidence>
<organism evidence="2 3">
    <name type="scientific">Anisodus acutangulus</name>
    <dbReference type="NCBI Taxonomy" id="402998"/>
    <lineage>
        <taxon>Eukaryota</taxon>
        <taxon>Viridiplantae</taxon>
        <taxon>Streptophyta</taxon>
        <taxon>Embryophyta</taxon>
        <taxon>Tracheophyta</taxon>
        <taxon>Spermatophyta</taxon>
        <taxon>Magnoliopsida</taxon>
        <taxon>eudicotyledons</taxon>
        <taxon>Gunneridae</taxon>
        <taxon>Pentapetalae</taxon>
        <taxon>asterids</taxon>
        <taxon>lamiids</taxon>
        <taxon>Solanales</taxon>
        <taxon>Solanaceae</taxon>
        <taxon>Solanoideae</taxon>
        <taxon>Hyoscyameae</taxon>
        <taxon>Anisodus</taxon>
    </lineage>
</organism>
<feature type="compositionally biased region" description="Basic and acidic residues" evidence="1">
    <location>
        <begin position="163"/>
        <end position="189"/>
    </location>
</feature>
<comment type="caution">
    <text evidence="2">The sequence shown here is derived from an EMBL/GenBank/DDBJ whole genome shotgun (WGS) entry which is preliminary data.</text>
</comment>
<evidence type="ECO:0000313" key="2">
    <source>
        <dbReference type="EMBL" id="KAJ8544817.1"/>
    </source>
</evidence>